<dbReference type="EMBL" id="JARAKH010000010">
    <property type="protein sequence ID" value="KAK8400181.1"/>
    <property type="molecule type" value="Genomic_DNA"/>
</dbReference>
<keyword evidence="2" id="KW-0812">Transmembrane</keyword>
<gene>
    <name evidence="3" type="ORF">O3P69_003106</name>
</gene>
<feature type="region of interest" description="Disordered" evidence="1">
    <location>
        <begin position="372"/>
        <end position="402"/>
    </location>
</feature>
<dbReference type="Proteomes" id="UP001487740">
    <property type="component" value="Unassembled WGS sequence"/>
</dbReference>
<evidence type="ECO:0008006" key="5">
    <source>
        <dbReference type="Google" id="ProtNLM"/>
    </source>
</evidence>
<dbReference type="Gene3D" id="2.60.40.10">
    <property type="entry name" value="Immunoglobulins"/>
    <property type="match status" value="1"/>
</dbReference>
<feature type="region of interest" description="Disordered" evidence="1">
    <location>
        <begin position="265"/>
        <end position="313"/>
    </location>
</feature>
<accession>A0AAW0UL17</accession>
<keyword evidence="2" id="KW-1133">Transmembrane helix</keyword>
<proteinExistence type="predicted"/>
<name>A0AAW0UL17_SCYPA</name>
<keyword evidence="4" id="KW-1185">Reference proteome</keyword>
<comment type="caution">
    <text evidence="3">The sequence shown here is derived from an EMBL/GenBank/DDBJ whole genome shotgun (WGS) entry which is preliminary data.</text>
</comment>
<evidence type="ECO:0000256" key="2">
    <source>
        <dbReference type="SAM" id="Phobius"/>
    </source>
</evidence>
<sequence>MKMTDLMKSSRIHEQLTKRSGEVAPVCAAGQRREYVVGQGGAVTIGCSVQAYPTTLTFTWAVRSTPDGPPVRRHSIGREEGLTGHHTLTGLPEGRSEVLCWARNAVGTQQTPCNFIVYTQGRPGPLSRCKVSNHTASGFMVVCGAGPPRGNTGTTNTRYTLLVYAQDPTTAAGGASGGGGGGGDGGGGTRGTEVTPQRVGGKDVHPPLGQLMRNLTNHKPAFTVTGLQAGQEFSLVIQASNREGSSPPTVLSAFTLRDNAQTVIGVSSGGEGRTNKGGGGAGSGGTSGSSGGNSGVSVPSSGNGGGGVDDGEEAGGGGVVSGWVFVPPMMLVLAASLSSILLLALIIIIVIKRRGRRSQRVERQLEQVKLSGEALVPPPSPQEAPRRTPGSRRKQLRGEGVMDEGSCAGSVCGSGSRETVLDGGGEEGEIVCGTTVAAEVEVTEGTTTTGGGIGGEGESETRLGAAATAGGAGGAAAAGTAAGGIMIGGMGLFDNSGSCNGGLLPSVSTASPMDIMTGSLQEGVGMESAPLPLLGVTRLGRGVPRQQQVLYQEVPVLGVGGLVGGGLDPVTSTSVGAMNLGVGGMPRMVGVNMGGMMGAGVGNPCMGVGPLGGVGGMGAAGGLGAVGRLEAGGGGGYVLVRTPGIPASSSSPTPPTLRFPTYSPAGFVRQNLEDTSLTHPNESMSSL</sequence>
<dbReference type="PANTHER" id="PTHR23278:SF19">
    <property type="entry name" value="OBSCURIN"/>
    <property type="match status" value="1"/>
</dbReference>
<evidence type="ECO:0000313" key="3">
    <source>
        <dbReference type="EMBL" id="KAK8400181.1"/>
    </source>
</evidence>
<dbReference type="InterPro" id="IPR013783">
    <property type="entry name" value="Ig-like_fold"/>
</dbReference>
<feature type="compositionally biased region" description="Gly residues" evidence="1">
    <location>
        <begin position="302"/>
        <end position="313"/>
    </location>
</feature>
<evidence type="ECO:0000256" key="1">
    <source>
        <dbReference type="SAM" id="MobiDB-lite"/>
    </source>
</evidence>
<feature type="region of interest" description="Disordered" evidence="1">
    <location>
        <begin position="171"/>
        <end position="206"/>
    </location>
</feature>
<dbReference type="PANTHER" id="PTHR23278">
    <property type="entry name" value="SIDESTEP PROTEIN"/>
    <property type="match status" value="1"/>
</dbReference>
<protein>
    <recommendedName>
        <fullName evidence="5">Ig-like domain-containing protein</fullName>
    </recommendedName>
</protein>
<dbReference type="AlphaFoldDB" id="A0AAW0UL17"/>
<reference evidence="3 4" key="1">
    <citation type="submission" date="2023-03" db="EMBL/GenBank/DDBJ databases">
        <title>High-quality genome of Scylla paramamosain provides insights in environmental adaptation.</title>
        <authorList>
            <person name="Zhang L."/>
        </authorList>
    </citation>
    <scope>NUCLEOTIDE SEQUENCE [LARGE SCALE GENOMIC DNA]</scope>
    <source>
        <strain evidence="3">LZ_2023a</strain>
        <tissue evidence="3">Muscle</tissue>
    </source>
</reference>
<feature type="compositionally biased region" description="Gly residues" evidence="1">
    <location>
        <begin position="267"/>
        <end position="294"/>
    </location>
</feature>
<organism evidence="3 4">
    <name type="scientific">Scylla paramamosain</name>
    <name type="common">Mud crab</name>
    <dbReference type="NCBI Taxonomy" id="85552"/>
    <lineage>
        <taxon>Eukaryota</taxon>
        <taxon>Metazoa</taxon>
        <taxon>Ecdysozoa</taxon>
        <taxon>Arthropoda</taxon>
        <taxon>Crustacea</taxon>
        <taxon>Multicrustacea</taxon>
        <taxon>Malacostraca</taxon>
        <taxon>Eumalacostraca</taxon>
        <taxon>Eucarida</taxon>
        <taxon>Decapoda</taxon>
        <taxon>Pleocyemata</taxon>
        <taxon>Brachyura</taxon>
        <taxon>Eubrachyura</taxon>
        <taxon>Portunoidea</taxon>
        <taxon>Portunidae</taxon>
        <taxon>Portuninae</taxon>
        <taxon>Scylla</taxon>
    </lineage>
</organism>
<feature type="compositionally biased region" description="Gly residues" evidence="1">
    <location>
        <begin position="174"/>
        <end position="190"/>
    </location>
</feature>
<feature type="transmembrane region" description="Helical" evidence="2">
    <location>
        <begin position="329"/>
        <end position="351"/>
    </location>
</feature>
<evidence type="ECO:0000313" key="4">
    <source>
        <dbReference type="Proteomes" id="UP001487740"/>
    </source>
</evidence>
<keyword evidence="2" id="KW-0472">Membrane</keyword>